<dbReference type="STRING" id="885580.ENSFDAP00000011146"/>
<name>A0A091DKH7_FUKDA</name>
<keyword evidence="1" id="KW-0677">Repeat</keyword>
<sequence>MDKVKQVCAKFSRPYRIESPELDCEEGWARLKCTTKQIERAKVCFEKALEKNPKNPEFTSGWAIASSRLANWPPSQDPTDPLRKAIRLNPDDQYIKVLLALKLQKMKEEDKGESLVEEALKKAPDATDVLLSAAKFYRNKRSCNKTIKLLRKALEHMPHNTYLHYHIGSCYRTQVLQTLKVGENKMCGERKKFLEQIELAVEYLKKADENNGNFSGICSSIASLYAIAGEYKEAGYYEKAEYYFQKEFSKELTPVAKQVLHLRYGNFQLYQMKCADKAIHHFIEGVKINLESKEREKMKVKLQKIAQTRLSKNEADSEALHLLAFLQELNGEA</sequence>
<dbReference type="PANTHER" id="PTHR10271">
    <property type="entry name" value="INTERFERON-INDUCED PROTEIN WITH TETRATRICOPEPTIDE REPEATS"/>
    <property type="match status" value="1"/>
</dbReference>
<dbReference type="GO" id="GO:0005829">
    <property type="term" value="C:cytosol"/>
    <property type="evidence" value="ECO:0007669"/>
    <property type="project" value="TreeGrafter"/>
</dbReference>
<dbReference type="eggNOG" id="KOG1124">
    <property type="taxonomic scope" value="Eukaryota"/>
</dbReference>
<dbReference type="EMBL" id="KN123791">
    <property type="protein sequence ID" value="KFO23291.1"/>
    <property type="molecule type" value="Genomic_DNA"/>
</dbReference>
<dbReference type="InterPro" id="IPR011990">
    <property type="entry name" value="TPR-like_helical_dom_sf"/>
</dbReference>
<accession>A0A091DKH7</accession>
<proteinExistence type="inferred from homology"/>
<dbReference type="AlphaFoldDB" id="A0A091DKH7"/>
<reference evidence="4 5" key="1">
    <citation type="submission" date="2013-11" db="EMBL/GenBank/DDBJ databases">
        <title>The Damaraland mole rat (Fukomys damarensis) genome and evolution of African mole rats.</title>
        <authorList>
            <person name="Gladyshev V.N."/>
            <person name="Fang X."/>
        </authorList>
    </citation>
    <scope>NUCLEOTIDE SEQUENCE [LARGE SCALE GENOMIC DNA]</scope>
    <source>
        <tissue evidence="4">Liver</tissue>
    </source>
</reference>
<protein>
    <submittedName>
        <fullName evidence="4">Interferon-induced protein with tetratricopeptide repeats 2</fullName>
    </submittedName>
</protein>
<dbReference type="GO" id="GO:0051607">
    <property type="term" value="P:defense response to virus"/>
    <property type="evidence" value="ECO:0007669"/>
    <property type="project" value="TreeGrafter"/>
</dbReference>
<dbReference type="SUPFAM" id="SSF48452">
    <property type="entry name" value="TPR-like"/>
    <property type="match status" value="1"/>
</dbReference>
<keyword evidence="5" id="KW-1185">Reference proteome</keyword>
<gene>
    <name evidence="4" type="ORF">H920_15330</name>
</gene>
<dbReference type="Proteomes" id="UP000028990">
    <property type="component" value="Unassembled WGS sequence"/>
</dbReference>
<dbReference type="FunFam" id="1.25.40.10:FF:000032">
    <property type="entry name" value="Interferon-induced protein with tetratricopeptide repeats 5"/>
    <property type="match status" value="1"/>
</dbReference>
<evidence type="ECO:0000313" key="4">
    <source>
        <dbReference type="EMBL" id="KFO23291.1"/>
    </source>
</evidence>
<organism evidence="4 5">
    <name type="scientific">Fukomys damarensis</name>
    <name type="common">Damaraland mole rat</name>
    <name type="synonym">Cryptomys damarensis</name>
    <dbReference type="NCBI Taxonomy" id="885580"/>
    <lineage>
        <taxon>Eukaryota</taxon>
        <taxon>Metazoa</taxon>
        <taxon>Chordata</taxon>
        <taxon>Craniata</taxon>
        <taxon>Vertebrata</taxon>
        <taxon>Euteleostomi</taxon>
        <taxon>Mammalia</taxon>
        <taxon>Eutheria</taxon>
        <taxon>Euarchontoglires</taxon>
        <taxon>Glires</taxon>
        <taxon>Rodentia</taxon>
        <taxon>Hystricomorpha</taxon>
        <taxon>Bathyergidae</taxon>
        <taxon>Fukomys</taxon>
    </lineage>
</organism>
<evidence type="ECO:0000256" key="1">
    <source>
        <dbReference type="ARBA" id="ARBA00022737"/>
    </source>
</evidence>
<evidence type="ECO:0000256" key="3">
    <source>
        <dbReference type="ARBA" id="ARBA00038336"/>
    </source>
</evidence>
<dbReference type="PANTHER" id="PTHR10271:SF4">
    <property type="entry name" value="INTERFERON-INDUCED PROTEIN WITH TETRATRICOPEPTIDE REPEATS 2"/>
    <property type="match status" value="1"/>
</dbReference>
<evidence type="ECO:0000313" key="5">
    <source>
        <dbReference type="Proteomes" id="UP000028990"/>
    </source>
</evidence>
<dbReference type="Gene3D" id="1.25.40.10">
    <property type="entry name" value="Tetratricopeptide repeat domain"/>
    <property type="match status" value="2"/>
</dbReference>
<comment type="similarity">
    <text evidence="3">Belongs to the IFIT family.</text>
</comment>
<evidence type="ECO:0000256" key="2">
    <source>
        <dbReference type="ARBA" id="ARBA00022803"/>
    </source>
</evidence>
<keyword evidence="2" id="KW-0802">TPR repeat</keyword>